<sequence>MTSHAANAMDNSDFKRTYIYGESALGNLKKNQMPAYPRNYEIWYTYAAGFNRGLNKAINDILRTNGSITLSQLDTIYNEHLAPSRLGDRVDEVGGKISSEIRSIVREVEGYISATSQYGDALMGASHNLSKTEDRNVIREIVSQLINSTKEAEEQNRTLSEQLAASQAQVQQLRESLDTIRYESLTDDLTTLANRKHFDRSLEQAMEEAVENDEPLSLLMTDIDHFKKFNDTYGHQTGDQVLRLVAVAVKQNVKGRDVPCRYGGEEFAVVLPNTNLRQAVAVAESIRKAVMAKELIKRSTGENLGRITISIGCSTLSKGDTMQDLIERADQSLYTAKRGGRNLVKCETDPDVNLLLDETGVA</sequence>
<dbReference type="Pfam" id="PF00990">
    <property type="entry name" value="GGDEF"/>
    <property type="match status" value="1"/>
</dbReference>
<dbReference type="EMBL" id="FOVR01000004">
    <property type="protein sequence ID" value="SFO26263.1"/>
    <property type="molecule type" value="Genomic_DNA"/>
</dbReference>
<comment type="catalytic activity">
    <reaction evidence="2">
        <text>2 GTP = 3',3'-c-di-GMP + 2 diphosphate</text>
        <dbReference type="Rhea" id="RHEA:24898"/>
        <dbReference type="ChEBI" id="CHEBI:33019"/>
        <dbReference type="ChEBI" id="CHEBI:37565"/>
        <dbReference type="ChEBI" id="CHEBI:58805"/>
        <dbReference type="EC" id="2.7.7.65"/>
    </reaction>
</comment>
<keyword evidence="3" id="KW-0175">Coiled coil</keyword>
<gene>
    <name evidence="5" type="ORF">SAMN04488056_104171</name>
</gene>
<dbReference type="GO" id="GO:0043709">
    <property type="term" value="P:cell adhesion involved in single-species biofilm formation"/>
    <property type="evidence" value="ECO:0007669"/>
    <property type="project" value="TreeGrafter"/>
</dbReference>
<dbReference type="PROSITE" id="PS50887">
    <property type="entry name" value="GGDEF"/>
    <property type="match status" value="1"/>
</dbReference>
<dbReference type="GO" id="GO:0052621">
    <property type="term" value="F:diguanylate cyclase activity"/>
    <property type="evidence" value="ECO:0007669"/>
    <property type="project" value="UniProtKB-EC"/>
</dbReference>
<dbReference type="SMART" id="SM00267">
    <property type="entry name" value="GGDEF"/>
    <property type="match status" value="1"/>
</dbReference>
<protein>
    <recommendedName>
        <fullName evidence="1">diguanylate cyclase</fullName>
        <ecNumber evidence="1">2.7.7.65</ecNumber>
    </recommendedName>
</protein>
<organism evidence="5 6">
    <name type="scientific">Cohaesibacter marisflavi</name>
    <dbReference type="NCBI Taxonomy" id="655353"/>
    <lineage>
        <taxon>Bacteria</taxon>
        <taxon>Pseudomonadati</taxon>
        <taxon>Pseudomonadota</taxon>
        <taxon>Alphaproteobacteria</taxon>
        <taxon>Hyphomicrobiales</taxon>
        <taxon>Cohaesibacteraceae</taxon>
    </lineage>
</organism>
<feature type="domain" description="GGDEF" evidence="4">
    <location>
        <begin position="214"/>
        <end position="349"/>
    </location>
</feature>
<keyword evidence="6" id="KW-1185">Reference proteome</keyword>
<dbReference type="PANTHER" id="PTHR45138:SF9">
    <property type="entry name" value="DIGUANYLATE CYCLASE DGCM-RELATED"/>
    <property type="match status" value="1"/>
</dbReference>
<dbReference type="InterPro" id="IPR029787">
    <property type="entry name" value="Nucleotide_cyclase"/>
</dbReference>
<accession>A0A1I5FRP6</accession>
<dbReference type="CDD" id="cd01949">
    <property type="entry name" value="GGDEF"/>
    <property type="match status" value="1"/>
</dbReference>
<evidence type="ECO:0000256" key="3">
    <source>
        <dbReference type="SAM" id="Coils"/>
    </source>
</evidence>
<proteinExistence type="predicted"/>
<dbReference type="Gene3D" id="3.30.70.270">
    <property type="match status" value="1"/>
</dbReference>
<reference evidence="5 6" key="1">
    <citation type="submission" date="2016-10" db="EMBL/GenBank/DDBJ databases">
        <authorList>
            <person name="de Groot N.N."/>
        </authorList>
    </citation>
    <scope>NUCLEOTIDE SEQUENCE [LARGE SCALE GENOMIC DNA]</scope>
    <source>
        <strain evidence="5 6">CGMCC 1.9157</strain>
    </source>
</reference>
<dbReference type="NCBIfam" id="TIGR00254">
    <property type="entry name" value="GGDEF"/>
    <property type="match status" value="1"/>
</dbReference>
<dbReference type="AlphaFoldDB" id="A0A1I5FRP6"/>
<dbReference type="EC" id="2.7.7.65" evidence="1"/>
<dbReference type="InterPro" id="IPR050469">
    <property type="entry name" value="Diguanylate_Cyclase"/>
</dbReference>
<dbReference type="PANTHER" id="PTHR45138">
    <property type="entry name" value="REGULATORY COMPONENTS OF SENSORY TRANSDUCTION SYSTEM"/>
    <property type="match status" value="1"/>
</dbReference>
<dbReference type="FunFam" id="3.30.70.270:FF:000001">
    <property type="entry name" value="Diguanylate cyclase domain protein"/>
    <property type="match status" value="1"/>
</dbReference>
<name>A0A1I5FRP6_9HYPH</name>
<dbReference type="SUPFAM" id="SSF55073">
    <property type="entry name" value="Nucleotide cyclase"/>
    <property type="match status" value="1"/>
</dbReference>
<dbReference type="InterPro" id="IPR043128">
    <property type="entry name" value="Rev_trsase/Diguanyl_cyclase"/>
</dbReference>
<dbReference type="InterPro" id="IPR000160">
    <property type="entry name" value="GGDEF_dom"/>
</dbReference>
<feature type="coiled-coil region" evidence="3">
    <location>
        <begin position="142"/>
        <end position="183"/>
    </location>
</feature>
<dbReference type="Proteomes" id="UP000199236">
    <property type="component" value="Unassembled WGS sequence"/>
</dbReference>
<evidence type="ECO:0000256" key="2">
    <source>
        <dbReference type="ARBA" id="ARBA00034247"/>
    </source>
</evidence>
<evidence type="ECO:0000256" key="1">
    <source>
        <dbReference type="ARBA" id="ARBA00012528"/>
    </source>
</evidence>
<dbReference type="GO" id="GO:0005886">
    <property type="term" value="C:plasma membrane"/>
    <property type="evidence" value="ECO:0007669"/>
    <property type="project" value="TreeGrafter"/>
</dbReference>
<dbReference type="STRING" id="655353.SAMN04488056_104171"/>
<evidence type="ECO:0000259" key="4">
    <source>
        <dbReference type="PROSITE" id="PS50887"/>
    </source>
</evidence>
<evidence type="ECO:0000313" key="5">
    <source>
        <dbReference type="EMBL" id="SFO26263.1"/>
    </source>
</evidence>
<evidence type="ECO:0000313" key="6">
    <source>
        <dbReference type="Proteomes" id="UP000199236"/>
    </source>
</evidence>
<dbReference type="GO" id="GO:1902201">
    <property type="term" value="P:negative regulation of bacterial-type flagellum-dependent cell motility"/>
    <property type="evidence" value="ECO:0007669"/>
    <property type="project" value="TreeGrafter"/>
</dbReference>